<reference evidence="1" key="1">
    <citation type="submission" date="2022-08" db="EMBL/GenBank/DDBJ databases">
        <title>Genome Sequence of Fusarium decemcellulare.</title>
        <authorList>
            <person name="Buettner E."/>
        </authorList>
    </citation>
    <scope>NUCLEOTIDE SEQUENCE</scope>
    <source>
        <strain evidence="1">Babe19</strain>
    </source>
</reference>
<accession>A0ACC1RHS4</accession>
<name>A0ACC1RHS4_9HYPO</name>
<evidence type="ECO:0000313" key="1">
    <source>
        <dbReference type="EMBL" id="KAJ3519820.1"/>
    </source>
</evidence>
<keyword evidence="2" id="KW-1185">Reference proteome</keyword>
<evidence type="ECO:0000313" key="2">
    <source>
        <dbReference type="Proteomes" id="UP001148629"/>
    </source>
</evidence>
<proteinExistence type="predicted"/>
<comment type="caution">
    <text evidence="1">The sequence shown here is derived from an EMBL/GenBank/DDBJ whole genome shotgun (WGS) entry which is preliminary data.</text>
</comment>
<gene>
    <name evidence="1" type="ORF">NM208_g13971</name>
</gene>
<sequence>MASLPPFPPLLAPGPSSPQDRPARATDEDIAALLSGPALRHLEPRPGGQWNFHDRAEDTILVSYTTSDGLEPFYATVHLACDPGTATSLCYQHVYNWTEGQPAMAPVPNVVPASDTVMAGMQHEYAQMQPPLQTRAQAPTSNNSAPSSTAVQVSGDTPGQVAFHAQVSAQVSPQELHPPGMTQEQPGQNVQPMNMEQQQHTTSPSMNWTLNGQPTESSLSFVPQLATINQQPSSWGEAEGKNSGDLGWATWDV</sequence>
<dbReference type="EMBL" id="JANRMS010003053">
    <property type="protein sequence ID" value="KAJ3519820.1"/>
    <property type="molecule type" value="Genomic_DNA"/>
</dbReference>
<protein>
    <submittedName>
        <fullName evidence="1">Uncharacterized protein</fullName>
    </submittedName>
</protein>
<organism evidence="1 2">
    <name type="scientific">Fusarium decemcellulare</name>
    <dbReference type="NCBI Taxonomy" id="57161"/>
    <lineage>
        <taxon>Eukaryota</taxon>
        <taxon>Fungi</taxon>
        <taxon>Dikarya</taxon>
        <taxon>Ascomycota</taxon>
        <taxon>Pezizomycotina</taxon>
        <taxon>Sordariomycetes</taxon>
        <taxon>Hypocreomycetidae</taxon>
        <taxon>Hypocreales</taxon>
        <taxon>Nectriaceae</taxon>
        <taxon>Fusarium</taxon>
        <taxon>Fusarium decemcellulare species complex</taxon>
    </lineage>
</organism>
<dbReference type="Proteomes" id="UP001148629">
    <property type="component" value="Unassembled WGS sequence"/>
</dbReference>